<dbReference type="PROSITE" id="PS00096">
    <property type="entry name" value="SHMT"/>
    <property type="match status" value="1"/>
</dbReference>
<comment type="function">
    <text evidence="8">Interconversion of serine and glycine.</text>
</comment>
<dbReference type="STRING" id="67003.A0A1X0NSD5"/>
<comment type="pathway">
    <text evidence="2 8">One-carbon metabolism; tetrahydrofolate interconversion.</text>
</comment>
<dbReference type="GeneID" id="39987372"/>
<dbReference type="Pfam" id="PF00464">
    <property type="entry name" value="SHMT"/>
    <property type="match status" value="1"/>
</dbReference>
<dbReference type="GO" id="GO:0004372">
    <property type="term" value="F:glycine hydroxymethyltransferase activity"/>
    <property type="evidence" value="ECO:0007669"/>
    <property type="project" value="UniProtKB-EC"/>
</dbReference>
<reference evidence="10 11" key="1">
    <citation type="submission" date="2017-03" db="EMBL/GenBank/DDBJ databases">
        <title>An alternative strategy for trypanosome survival in the mammalian bloodstream revealed through genome and transcriptome analysis of the ubiquitous bovine parasite Trypanosoma (Megatrypanum) theileri.</title>
        <authorList>
            <person name="Kelly S."/>
            <person name="Ivens A."/>
            <person name="Mott A."/>
            <person name="O'Neill E."/>
            <person name="Emms D."/>
            <person name="Macleod O."/>
            <person name="Voorheis P."/>
            <person name="Matthews J."/>
            <person name="Matthews K."/>
            <person name="Carrington M."/>
        </authorList>
    </citation>
    <scope>NUCLEOTIDE SEQUENCE [LARGE SCALE GENOMIC DNA]</scope>
    <source>
        <strain evidence="10">Edinburgh</strain>
    </source>
</reference>
<evidence type="ECO:0000313" key="10">
    <source>
        <dbReference type="EMBL" id="ORC87030.1"/>
    </source>
</evidence>
<dbReference type="InterPro" id="IPR039429">
    <property type="entry name" value="SHMT-like_dom"/>
</dbReference>
<dbReference type="Gene3D" id="3.40.640.10">
    <property type="entry name" value="Type I PLP-dependent aspartate aminotransferase-like (Major domain)"/>
    <property type="match status" value="1"/>
</dbReference>
<keyword evidence="6 7" id="KW-0663">Pyridoxal phosphate</keyword>
<dbReference type="UniPathway" id="UPA00193"/>
<evidence type="ECO:0000256" key="4">
    <source>
        <dbReference type="ARBA" id="ARBA00022563"/>
    </source>
</evidence>
<dbReference type="FunFam" id="3.40.640.10:FF:000097">
    <property type="entry name" value="Serine hydroxymethyltransferase"/>
    <property type="match status" value="1"/>
</dbReference>
<dbReference type="GO" id="GO:0032259">
    <property type="term" value="P:methylation"/>
    <property type="evidence" value="ECO:0007669"/>
    <property type="project" value="UniProtKB-KW"/>
</dbReference>
<evidence type="ECO:0000256" key="2">
    <source>
        <dbReference type="ARBA" id="ARBA00004777"/>
    </source>
</evidence>
<dbReference type="InterPro" id="IPR019798">
    <property type="entry name" value="Ser_HO-MeTrfase_PLP_BS"/>
</dbReference>
<evidence type="ECO:0000256" key="5">
    <source>
        <dbReference type="ARBA" id="ARBA00022679"/>
    </source>
</evidence>
<dbReference type="CDD" id="cd00378">
    <property type="entry name" value="SHMT"/>
    <property type="match status" value="1"/>
</dbReference>
<comment type="cofactor">
    <cofactor evidence="1 7 8">
        <name>pyridoxal 5'-phosphate</name>
        <dbReference type="ChEBI" id="CHEBI:597326"/>
    </cofactor>
</comment>
<comment type="catalytic activity">
    <reaction evidence="8">
        <text>(6R)-5,10-methylene-5,6,7,8-tetrahydrofolate + glycine + H2O = (6S)-5,6,7,8-tetrahydrofolate + L-serine</text>
        <dbReference type="Rhea" id="RHEA:15481"/>
        <dbReference type="ChEBI" id="CHEBI:15377"/>
        <dbReference type="ChEBI" id="CHEBI:15636"/>
        <dbReference type="ChEBI" id="CHEBI:33384"/>
        <dbReference type="ChEBI" id="CHEBI:57305"/>
        <dbReference type="ChEBI" id="CHEBI:57453"/>
        <dbReference type="EC" id="2.1.2.1"/>
    </reaction>
</comment>
<dbReference type="NCBIfam" id="NF000586">
    <property type="entry name" value="PRK00011.1"/>
    <property type="match status" value="1"/>
</dbReference>
<comment type="caution">
    <text evidence="10">The sequence shown here is derived from an EMBL/GenBank/DDBJ whole genome shotgun (WGS) entry which is preliminary data.</text>
</comment>
<dbReference type="EC" id="2.1.2.1" evidence="8"/>
<dbReference type="VEuPathDB" id="TriTrypDB:TM35_000241800"/>
<dbReference type="Gene3D" id="3.90.1150.10">
    <property type="entry name" value="Aspartate Aminotransferase, domain 1"/>
    <property type="match status" value="1"/>
</dbReference>
<comment type="similarity">
    <text evidence="3 8">Belongs to the SHMT family.</text>
</comment>
<dbReference type="EMBL" id="NBCO01000024">
    <property type="protein sequence ID" value="ORC87030.1"/>
    <property type="molecule type" value="Genomic_DNA"/>
</dbReference>
<dbReference type="GO" id="GO:0005739">
    <property type="term" value="C:mitochondrion"/>
    <property type="evidence" value="ECO:0007669"/>
    <property type="project" value="TreeGrafter"/>
</dbReference>
<dbReference type="AlphaFoldDB" id="A0A1X0NSD5"/>
<dbReference type="Proteomes" id="UP000192257">
    <property type="component" value="Unassembled WGS sequence"/>
</dbReference>
<protein>
    <recommendedName>
        <fullName evidence="8">Serine hydroxymethyltransferase</fullName>
        <ecNumber evidence="8">2.1.2.1</ecNumber>
    </recommendedName>
</protein>
<dbReference type="GO" id="GO:0008168">
    <property type="term" value="F:methyltransferase activity"/>
    <property type="evidence" value="ECO:0007669"/>
    <property type="project" value="UniProtKB-KW"/>
</dbReference>
<accession>A0A1X0NSD5</accession>
<keyword evidence="4 8" id="KW-0554">One-carbon metabolism</keyword>
<dbReference type="PIRSF" id="PIRSF000412">
    <property type="entry name" value="SHMT"/>
    <property type="match status" value="1"/>
</dbReference>
<evidence type="ECO:0000256" key="6">
    <source>
        <dbReference type="ARBA" id="ARBA00022898"/>
    </source>
</evidence>
<evidence type="ECO:0000256" key="7">
    <source>
        <dbReference type="PIRSR" id="PIRSR000412-50"/>
    </source>
</evidence>
<dbReference type="PANTHER" id="PTHR11680">
    <property type="entry name" value="SERINE HYDROXYMETHYLTRANSFERASE"/>
    <property type="match status" value="1"/>
</dbReference>
<proteinExistence type="inferred from homology"/>
<dbReference type="InterPro" id="IPR015421">
    <property type="entry name" value="PyrdxlP-dep_Trfase_major"/>
</dbReference>
<dbReference type="InterPro" id="IPR001085">
    <property type="entry name" value="Ser_HO-MeTrfase"/>
</dbReference>
<dbReference type="HAMAP" id="MF_00051">
    <property type="entry name" value="SHMT"/>
    <property type="match status" value="1"/>
</dbReference>
<keyword evidence="10" id="KW-0489">Methyltransferase</keyword>
<feature type="modified residue" description="N6-(pyridoxal phosphate)lysine" evidence="7">
    <location>
        <position position="252"/>
    </location>
</feature>
<dbReference type="OrthoDB" id="10265628at2759"/>
<keyword evidence="11" id="KW-1185">Reference proteome</keyword>
<dbReference type="InterPro" id="IPR015422">
    <property type="entry name" value="PyrdxlP-dep_Trfase_small"/>
</dbReference>
<dbReference type="SUPFAM" id="SSF53383">
    <property type="entry name" value="PLP-dependent transferases"/>
    <property type="match status" value="1"/>
</dbReference>
<organism evidence="10 11">
    <name type="scientific">Trypanosoma theileri</name>
    <dbReference type="NCBI Taxonomy" id="67003"/>
    <lineage>
        <taxon>Eukaryota</taxon>
        <taxon>Discoba</taxon>
        <taxon>Euglenozoa</taxon>
        <taxon>Kinetoplastea</taxon>
        <taxon>Metakinetoplastina</taxon>
        <taxon>Trypanosomatida</taxon>
        <taxon>Trypanosomatidae</taxon>
        <taxon>Trypanosoma</taxon>
    </lineage>
</organism>
<dbReference type="InterPro" id="IPR049943">
    <property type="entry name" value="Ser_HO-MeTrfase-like"/>
</dbReference>
<evidence type="ECO:0000313" key="11">
    <source>
        <dbReference type="Proteomes" id="UP000192257"/>
    </source>
</evidence>
<dbReference type="RefSeq" id="XP_028881096.1">
    <property type="nucleotide sequence ID" value="XM_029027592.1"/>
</dbReference>
<feature type="domain" description="Serine hydroxymethyltransferase-like" evidence="9">
    <location>
        <begin position="22"/>
        <end position="414"/>
    </location>
</feature>
<gene>
    <name evidence="10" type="ORF">TM35_000241800</name>
</gene>
<evidence type="ECO:0000256" key="3">
    <source>
        <dbReference type="ARBA" id="ARBA00006376"/>
    </source>
</evidence>
<dbReference type="InterPro" id="IPR015424">
    <property type="entry name" value="PyrdxlP-dep_Trfase"/>
</dbReference>
<keyword evidence="5 8" id="KW-0808">Transferase</keyword>
<sequence>MLRRTLQCFVGAKWLTPGCVPLRESDPEIHNLIQSELRRQREGLELIASENFTSRAVLDCLGSILTNKYAEGLPGHRYYGGTDVVDEVERLCCRRALTAFRLDPTQWGVNVQPYSGSPANFAVYIALLQPHDRIMGLDLPAGGHLTHGYYTAQRRISASSIFFESLPYGLTAEGVVDYEALRRTAEVYKPKLIIAGGSAYPLDWDYKRYREICDAVGALLMVDMAHISGLIAAQEHNDPFMYADIVTSTTHKTLRGPRSGLIFFRKQITRGKEVIHTEDRINNAVFPALQGGPHMHQIAAVATQLKEVNTPLFKEYIIQVKKNAKSLAKALMDNGHYLVCNGTENHLMLWNLRQHGITGSKVEKLLDEVHITVNKNTIVGDKSALVPGGVRLGTPALTTRGLNEKDFAQVAQFLIRGVEIGKRLQKENPSYKLVEFVQACKNDADIKHLAKEVELFSHQFPFPTATTTTTS</sequence>
<evidence type="ECO:0000259" key="9">
    <source>
        <dbReference type="Pfam" id="PF00464"/>
    </source>
</evidence>
<name>A0A1X0NSD5_9TRYP</name>
<evidence type="ECO:0000256" key="8">
    <source>
        <dbReference type="RuleBase" id="RU000585"/>
    </source>
</evidence>
<dbReference type="GO" id="GO:0035999">
    <property type="term" value="P:tetrahydrofolate interconversion"/>
    <property type="evidence" value="ECO:0007669"/>
    <property type="project" value="UniProtKB-UniPathway"/>
</dbReference>
<dbReference type="PANTHER" id="PTHR11680:SF35">
    <property type="entry name" value="SERINE HYDROXYMETHYLTRANSFERASE 1"/>
    <property type="match status" value="1"/>
</dbReference>
<dbReference type="GO" id="GO:0030170">
    <property type="term" value="F:pyridoxal phosphate binding"/>
    <property type="evidence" value="ECO:0007669"/>
    <property type="project" value="InterPro"/>
</dbReference>
<dbReference type="GO" id="GO:0019264">
    <property type="term" value="P:glycine biosynthetic process from serine"/>
    <property type="evidence" value="ECO:0007669"/>
    <property type="project" value="InterPro"/>
</dbReference>
<evidence type="ECO:0000256" key="1">
    <source>
        <dbReference type="ARBA" id="ARBA00001933"/>
    </source>
</evidence>